<keyword evidence="2 5" id="KW-0812">Transmembrane</keyword>
<keyword evidence="3 5" id="KW-1133">Transmembrane helix</keyword>
<evidence type="ECO:0000313" key="6">
    <source>
        <dbReference type="EMBL" id="KAG7376673.1"/>
    </source>
</evidence>
<dbReference type="EMBL" id="JAGDFM010000642">
    <property type="protein sequence ID" value="KAG7376673.1"/>
    <property type="molecule type" value="Genomic_DNA"/>
</dbReference>
<keyword evidence="4 5" id="KW-0472">Membrane</keyword>
<evidence type="ECO:0000313" key="7">
    <source>
        <dbReference type="Proteomes" id="UP000694044"/>
    </source>
</evidence>
<sequence>MILWGRSGLVVTVAFVVDGSALSIVFTALYVVAFGVTLGPLLWVMTAAMFPDSNRVGTNFFSPPETLGKSAEGIQAECASRREITSS</sequence>
<name>A0A8T1V8L3_9STRA</name>
<keyword evidence="7" id="KW-1185">Reference proteome</keyword>
<organism evidence="6 7">
    <name type="scientific">Phytophthora pseudosyringae</name>
    <dbReference type="NCBI Taxonomy" id="221518"/>
    <lineage>
        <taxon>Eukaryota</taxon>
        <taxon>Sar</taxon>
        <taxon>Stramenopiles</taxon>
        <taxon>Oomycota</taxon>
        <taxon>Peronosporomycetes</taxon>
        <taxon>Peronosporales</taxon>
        <taxon>Peronosporaceae</taxon>
        <taxon>Phytophthora</taxon>
    </lineage>
</organism>
<dbReference type="AlphaFoldDB" id="A0A8T1V8L3"/>
<feature type="transmembrane region" description="Helical" evidence="5">
    <location>
        <begin position="20"/>
        <end position="45"/>
    </location>
</feature>
<evidence type="ECO:0000256" key="2">
    <source>
        <dbReference type="ARBA" id="ARBA00022692"/>
    </source>
</evidence>
<evidence type="ECO:0000256" key="3">
    <source>
        <dbReference type="ARBA" id="ARBA00022989"/>
    </source>
</evidence>
<dbReference type="GO" id="GO:0016020">
    <property type="term" value="C:membrane"/>
    <property type="evidence" value="ECO:0007669"/>
    <property type="project" value="UniProtKB-SubCell"/>
</dbReference>
<proteinExistence type="predicted"/>
<accession>A0A8T1V8L3</accession>
<comment type="subcellular location">
    <subcellularLocation>
        <location evidence="1">Membrane</location>
    </subcellularLocation>
</comment>
<dbReference type="GO" id="GO:0022857">
    <property type="term" value="F:transmembrane transporter activity"/>
    <property type="evidence" value="ECO:0007669"/>
    <property type="project" value="InterPro"/>
</dbReference>
<protein>
    <submittedName>
        <fullName evidence="6">Uncharacterized protein</fullName>
    </submittedName>
</protein>
<evidence type="ECO:0000256" key="1">
    <source>
        <dbReference type="ARBA" id="ARBA00004370"/>
    </source>
</evidence>
<gene>
    <name evidence="6" type="ORF">PHYPSEUDO_012931</name>
</gene>
<evidence type="ECO:0000256" key="4">
    <source>
        <dbReference type="ARBA" id="ARBA00023136"/>
    </source>
</evidence>
<dbReference type="Pfam" id="PF00083">
    <property type="entry name" value="Sugar_tr"/>
    <property type="match status" value="1"/>
</dbReference>
<reference evidence="6" key="1">
    <citation type="submission" date="2021-02" db="EMBL/GenBank/DDBJ databases">
        <authorList>
            <person name="Palmer J.M."/>
        </authorList>
    </citation>
    <scope>NUCLEOTIDE SEQUENCE</scope>
    <source>
        <strain evidence="6">SCRP734</strain>
    </source>
</reference>
<evidence type="ECO:0000256" key="5">
    <source>
        <dbReference type="SAM" id="Phobius"/>
    </source>
</evidence>
<dbReference type="OrthoDB" id="100765at2759"/>
<dbReference type="InterPro" id="IPR005828">
    <property type="entry name" value="MFS_sugar_transport-like"/>
</dbReference>
<comment type="caution">
    <text evidence="6">The sequence shown here is derived from an EMBL/GenBank/DDBJ whole genome shotgun (WGS) entry which is preliminary data.</text>
</comment>
<dbReference type="Proteomes" id="UP000694044">
    <property type="component" value="Unassembled WGS sequence"/>
</dbReference>